<evidence type="ECO:0000313" key="2">
    <source>
        <dbReference type="Proteomes" id="UP000239724"/>
    </source>
</evidence>
<keyword evidence="2" id="KW-1185">Reference proteome</keyword>
<dbReference type="RefSeq" id="WP_104519162.1">
    <property type="nucleotide sequence ID" value="NZ_NHRY01000128.1"/>
</dbReference>
<organism evidence="1 2">
    <name type="scientific">Rhodopila globiformis</name>
    <name type="common">Rhodopseudomonas globiformis</name>
    <dbReference type="NCBI Taxonomy" id="1071"/>
    <lineage>
        <taxon>Bacteria</taxon>
        <taxon>Pseudomonadati</taxon>
        <taxon>Pseudomonadota</taxon>
        <taxon>Alphaproteobacteria</taxon>
        <taxon>Acetobacterales</taxon>
        <taxon>Acetobacteraceae</taxon>
        <taxon>Rhodopila</taxon>
    </lineage>
</organism>
<dbReference type="Proteomes" id="UP000239724">
    <property type="component" value="Unassembled WGS sequence"/>
</dbReference>
<evidence type="ECO:0000313" key="1">
    <source>
        <dbReference type="EMBL" id="PPQ34173.1"/>
    </source>
</evidence>
<dbReference type="AlphaFoldDB" id="A0A2S6NHU9"/>
<sequence>MTVCFAPYVRDADRDVWALPHIGRPDQEDFEVDVCNANAVDLLLTLGLEPESHGDVIAIDVFSNLVTAALRRHLGKRSPELPTVEDSEPGRMTIIHIGRNEGYIERQLGALMKAIQRGREIGATHYSWG</sequence>
<protein>
    <submittedName>
        <fullName evidence="1">Uncharacterized protein</fullName>
    </submittedName>
</protein>
<proteinExistence type="predicted"/>
<reference evidence="1 2" key="1">
    <citation type="journal article" date="2018" name="Arch. Microbiol.">
        <title>New insights into the metabolic potential of the phototrophic purple bacterium Rhodopila globiformis DSM 161(T) from its draft genome sequence and evidence for a vanadium-dependent nitrogenase.</title>
        <authorList>
            <person name="Imhoff J.F."/>
            <person name="Rahn T."/>
            <person name="Kunzel S."/>
            <person name="Neulinger S.C."/>
        </authorList>
    </citation>
    <scope>NUCLEOTIDE SEQUENCE [LARGE SCALE GENOMIC DNA]</scope>
    <source>
        <strain evidence="1 2">DSM 161</strain>
    </source>
</reference>
<dbReference type="EMBL" id="NHRY01000128">
    <property type="protein sequence ID" value="PPQ34173.1"/>
    <property type="molecule type" value="Genomic_DNA"/>
</dbReference>
<name>A0A2S6NHU9_RHOGL</name>
<dbReference type="OrthoDB" id="8448884at2"/>
<accession>A0A2S6NHU9</accession>
<comment type="caution">
    <text evidence="1">The sequence shown here is derived from an EMBL/GenBank/DDBJ whole genome shotgun (WGS) entry which is preliminary data.</text>
</comment>
<gene>
    <name evidence="1" type="ORF">CCS01_12395</name>
</gene>